<comment type="caution">
    <text evidence="1">The sequence shown here is derived from an EMBL/GenBank/DDBJ whole genome shotgun (WGS) entry which is preliminary data.</text>
</comment>
<feature type="non-terminal residue" evidence="1">
    <location>
        <position position="59"/>
    </location>
</feature>
<gene>
    <name evidence="1" type="ORF">LCGC14_2896640</name>
</gene>
<accession>A0A0F9A3I5</accession>
<evidence type="ECO:0008006" key="2">
    <source>
        <dbReference type="Google" id="ProtNLM"/>
    </source>
</evidence>
<name>A0A0F9A3I5_9ZZZZ</name>
<dbReference type="AlphaFoldDB" id="A0A0F9A3I5"/>
<proteinExistence type="predicted"/>
<evidence type="ECO:0000313" key="1">
    <source>
        <dbReference type="EMBL" id="KKK73159.1"/>
    </source>
</evidence>
<protein>
    <recommendedName>
        <fullName evidence="2">Integrase DNA-binding domain-containing protein</fullName>
    </recommendedName>
</protein>
<reference evidence="1" key="1">
    <citation type="journal article" date="2015" name="Nature">
        <title>Complex archaea that bridge the gap between prokaryotes and eukaryotes.</title>
        <authorList>
            <person name="Spang A."/>
            <person name="Saw J.H."/>
            <person name="Jorgensen S.L."/>
            <person name="Zaremba-Niedzwiedzka K."/>
            <person name="Martijn J."/>
            <person name="Lind A.E."/>
            <person name="van Eijk R."/>
            <person name="Schleper C."/>
            <person name="Guy L."/>
            <person name="Ettema T.J."/>
        </authorList>
    </citation>
    <scope>NUCLEOTIDE SEQUENCE</scope>
</reference>
<sequence length="59" mass="6745">MPRRREPFTLIKRPGSPYWYFKLGPWTCYKSTGKKLKSEAMEVALRALKSAEDDPGGPT</sequence>
<organism evidence="1">
    <name type="scientific">marine sediment metagenome</name>
    <dbReference type="NCBI Taxonomy" id="412755"/>
    <lineage>
        <taxon>unclassified sequences</taxon>
        <taxon>metagenomes</taxon>
        <taxon>ecological metagenomes</taxon>
    </lineage>
</organism>
<dbReference type="EMBL" id="LAZR01056913">
    <property type="protein sequence ID" value="KKK73159.1"/>
    <property type="molecule type" value="Genomic_DNA"/>
</dbReference>